<proteinExistence type="predicted"/>
<keyword evidence="2" id="KW-1185">Reference proteome</keyword>
<comment type="caution">
    <text evidence="1">The sequence shown here is derived from an EMBL/GenBank/DDBJ whole genome shotgun (WGS) entry which is preliminary data.</text>
</comment>
<sequence length="74" mass="7624">MREEGEQPVSGSVTPGLASRRGVVLGARSQACCHAEAFTGTQQQIGSCWHQVASLIHPGSASAQPSPLHPCSAD</sequence>
<reference evidence="1 2" key="1">
    <citation type="journal article" date="2023" name="Genes (Basel)">
        <title>Chromosome-Level Genome Assembly and Circadian Gene Repertoire of the Patagonia Blennie Eleginops maclovinus-The Closest Ancestral Proxy of Antarctic Cryonotothenioids.</title>
        <authorList>
            <person name="Cheng C.C."/>
            <person name="Rivera-Colon A.G."/>
            <person name="Minhas B.F."/>
            <person name="Wilson L."/>
            <person name="Rayamajhi N."/>
            <person name="Vargas-Chacoff L."/>
            <person name="Catchen J.M."/>
        </authorList>
    </citation>
    <scope>NUCLEOTIDE SEQUENCE [LARGE SCALE GENOMIC DNA]</scope>
    <source>
        <strain evidence="1">JMC-PN-2008</strain>
    </source>
</reference>
<accession>A0AAN7Y3B2</accession>
<reference evidence="1 2" key="2">
    <citation type="journal article" date="2023" name="Mol. Biol. Evol.">
        <title>Genomics of Secondarily Temperate Adaptation in the Only Non-Antarctic Icefish.</title>
        <authorList>
            <person name="Rivera-Colon A.G."/>
            <person name="Rayamajhi N."/>
            <person name="Minhas B.F."/>
            <person name="Madrigal G."/>
            <person name="Bilyk K.T."/>
            <person name="Yoon V."/>
            <person name="Hune M."/>
            <person name="Gregory S."/>
            <person name="Cheng C.H.C."/>
            <person name="Catchen J.M."/>
        </authorList>
    </citation>
    <scope>NUCLEOTIDE SEQUENCE [LARGE SCALE GENOMIC DNA]</scope>
    <source>
        <strain evidence="1">JMC-PN-2008</strain>
    </source>
</reference>
<dbReference type="AlphaFoldDB" id="A0AAN7Y3B2"/>
<protein>
    <submittedName>
        <fullName evidence="1">Uncharacterized protein</fullName>
    </submittedName>
</protein>
<dbReference type="Proteomes" id="UP001346869">
    <property type="component" value="Unassembled WGS sequence"/>
</dbReference>
<organism evidence="1 2">
    <name type="scientific">Eleginops maclovinus</name>
    <name type="common">Patagonian blennie</name>
    <name type="synonym">Eleginus maclovinus</name>
    <dbReference type="NCBI Taxonomy" id="56733"/>
    <lineage>
        <taxon>Eukaryota</taxon>
        <taxon>Metazoa</taxon>
        <taxon>Chordata</taxon>
        <taxon>Craniata</taxon>
        <taxon>Vertebrata</taxon>
        <taxon>Euteleostomi</taxon>
        <taxon>Actinopterygii</taxon>
        <taxon>Neopterygii</taxon>
        <taxon>Teleostei</taxon>
        <taxon>Neoteleostei</taxon>
        <taxon>Acanthomorphata</taxon>
        <taxon>Eupercaria</taxon>
        <taxon>Perciformes</taxon>
        <taxon>Notothenioidei</taxon>
        <taxon>Eleginopidae</taxon>
        <taxon>Eleginops</taxon>
    </lineage>
</organism>
<name>A0AAN7Y3B2_ELEMC</name>
<evidence type="ECO:0000313" key="2">
    <source>
        <dbReference type="Proteomes" id="UP001346869"/>
    </source>
</evidence>
<evidence type="ECO:0000313" key="1">
    <source>
        <dbReference type="EMBL" id="KAK5871854.1"/>
    </source>
</evidence>
<dbReference type="EMBL" id="JAUZQC010000004">
    <property type="protein sequence ID" value="KAK5871854.1"/>
    <property type="molecule type" value="Genomic_DNA"/>
</dbReference>
<gene>
    <name evidence="1" type="ORF">PBY51_012597</name>
</gene>